<gene>
    <name evidence="1" type="ORF">AVDCRST_MAG01-01-1277</name>
</gene>
<proteinExistence type="predicted"/>
<reference evidence="1" key="1">
    <citation type="submission" date="2020-02" db="EMBL/GenBank/DDBJ databases">
        <authorList>
            <person name="Meier V. D."/>
        </authorList>
    </citation>
    <scope>NUCLEOTIDE SEQUENCE</scope>
    <source>
        <strain evidence="1">AVDCRST_MAG01</strain>
    </source>
</reference>
<feature type="non-terminal residue" evidence="1">
    <location>
        <position position="55"/>
    </location>
</feature>
<evidence type="ECO:0000313" key="1">
    <source>
        <dbReference type="EMBL" id="CAA9405222.1"/>
    </source>
</evidence>
<dbReference type="EMBL" id="CADCUW010000187">
    <property type="protein sequence ID" value="CAA9405222.1"/>
    <property type="molecule type" value="Genomic_DNA"/>
</dbReference>
<dbReference type="AlphaFoldDB" id="A0A6J4P7Y9"/>
<organism evidence="1">
    <name type="scientific">uncultured Rubrobacteraceae bacterium</name>
    <dbReference type="NCBI Taxonomy" id="349277"/>
    <lineage>
        <taxon>Bacteria</taxon>
        <taxon>Bacillati</taxon>
        <taxon>Actinomycetota</taxon>
        <taxon>Rubrobacteria</taxon>
        <taxon>Rubrobacterales</taxon>
        <taxon>Rubrobacteraceae</taxon>
        <taxon>environmental samples</taxon>
    </lineage>
</organism>
<accession>A0A6J4P7Y9</accession>
<name>A0A6J4P7Y9_9ACTN</name>
<sequence>AAGRPGWALRAVLGASGARGARGDVGRGSGARSGVRGDALRGRFGAGAVSRGASL</sequence>
<protein>
    <submittedName>
        <fullName evidence="1">Uncharacterized protein</fullName>
    </submittedName>
</protein>
<feature type="non-terminal residue" evidence="1">
    <location>
        <position position="1"/>
    </location>
</feature>